<dbReference type="InterPro" id="IPR018060">
    <property type="entry name" value="HTH_AraC"/>
</dbReference>
<dbReference type="Gene3D" id="3.30.160.70">
    <property type="entry name" value="Methylated DNA-protein cysteine methyltransferase domain"/>
    <property type="match status" value="1"/>
</dbReference>
<evidence type="ECO:0000256" key="6">
    <source>
        <dbReference type="ARBA" id="ARBA00022763"/>
    </source>
</evidence>
<dbReference type="InterPro" id="IPR004026">
    <property type="entry name" value="Ada_DNA_repair_Zn-bd"/>
</dbReference>
<gene>
    <name evidence="15" type="primary">ada</name>
    <name evidence="15" type="ORF">NITLEN_110007</name>
</gene>
<protein>
    <recommendedName>
        <fullName evidence="3">methylated-DNA--[protein]-cysteine S-methyltransferase</fullName>
        <ecNumber evidence="3">2.1.1.63</ecNumber>
    </recommendedName>
</protein>
<evidence type="ECO:0000256" key="9">
    <source>
        <dbReference type="ARBA" id="ARBA00023163"/>
    </source>
</evidence>
<dbReference type="GO" id="GO:0008270">
    <property type="term" value="F:zinc ion binding"/>
    <property type="evidence" value="ECO:0007669"/>
    <property type="project" value="InterPro"/>
</dbReference>
<feature type="binding site" evidence="13">
    <location>
        <position position="43"/>
    </location>
    <ligand>
        <name>Zn(2+)</name>
        <dbReference type="ChEBI" id="CHEBI:29105"/>
    </ligand>
</feature>
<dbReference type="Gene3D" id="1.10.10.10">
    <property type="entry name" value="Winged helix-like DNA-binding domain superfamily/Winged helix DNA-binding domain"/>
    <property type="match status" value="1"/>
</dbReference>
<feature type="active site" description="Nucleophile; methyl group acceptor from either O6-methylguanine or O4-methylthymine" evidence="12">
    <location>
        <position position="327"/>
    </location>
</feature>
<reference evidence="16" key="1">
    <citation type="submission" date="2018-04" db="EMBL/GenBank/DDBJ databases">
        <authorList>
            <person name="Lucker S."/>
            <person name="Sakoula D."/>
        </authorList>
    </citation>
    <scope>NUCLEOTIDE SEQUENCE [LARGE SCALE GENOMIC DNA]</scope>
</reference>
<dbReference type="Pfam" id="PF02805">
    <property type="entry name" value="Ada_Zn_binding"/>
    <property type="match status" value="1"/>
</dbReference>
<dbReference type="PROSITE" id="PS00374">
    <property type="entry name" value="MGMT"/>
    <property type="match status" value="1"/>
</dbReference>
<dbReference type="InterPro" id="IPR014048">
    <property type="entry name" value="MethylDNA_cys_MeTrfase_DNA-bd"/>
</dbReference>
<dbReference type="EC" id="2.1.1.63" evidence="3"/>
<dbReference type="SUPFAM" id="SSF57884">
    <property type="entry name" value="Ada DNA repair protein, N-terminal domain (N-Ada 10)"/>
    <property type="match status" value="1"/>
</dbReference>
<dbReference type="Gene3D" id="1.10.10.60">
    <property type="entry name" value="Homeodomain-like"/>
    <property type="match status" value="1"/>
</dbReference>
<keyword evidence="16" id="KW-1185">Reference proteome</keyword>
<dbReference type="InParanoid" id="A0A330L4W2"/>
<comment type="catalytic activity">
    <reaction evidence="11">
        <text>a 6-O-methyl-2'-deoxyguanosine in DNA + L-cysteinyl-[protein] = S-methyl-L-cysteinyl-[protein] + a 2'-deoxyguanosine in DNA</text>
        <dbReference type="Rhea" id="RHEA:24000"/>
        <dbReference type="Rhea" id="RHEA-COMP:10131"/>
        <dbReference type="Rhea" id="RHEA-COMP:10132"/>
        <dbReference type="Rhea" id="RHEA-COMP:11367"/>
        <dbReference type="Rhea" id="RHEA-COMP:11368"/>
        <dbReference type="ChEBI" id="CHEBI:29950"/>
        <dbReference type="ChEBI" id="CHEBI:82612"/>
        <dbReference type="ChEBI" id="CHEBI:85445"/>
        <dbReference type="ChEBI" id="CHEBI:85448"/>
        <dbReference type="EC" id="2.1.1.63"/>
    </reaction>
</comment>
<evidence type="ECO:0000259" key="14">
    <source>
        <dbReference type="PROSITE" id="PS01124"/>
    </source>
</evidence>
<dbReference type="GO" id="GO:0032259">
    <property type="term" value="P:methylation"/>
    <property type="evidence" value="ECO:0007669"/>
    <property type="project" value="UniProtKB-KW"/>
</dbReference>
<dbReference type="GO" id="GO:0003908">
    <property type="term" value="F:methylated-DNA-[protein]-cysteine S-methyltransferase activity"/>
    <property type="evidence" value="ECO:0007669"/>
    <property type="project" value="UniProtKB-EC"/>
</dbReference>
<keyword evidence="13" id="KW-0862">Zinc</keyword>
<evidence type="ECO:0000256" key="7">
    <source>
        <dbReference type="ARBA" id="ARBA00023015"/>
    </source>
</evidence>
<dbReference type="Gene3D" id="3.40.10.10">
    <property type="entry name" value="DNA Methylphosphotriester Repair Domain"/>
    <property type="match status" value="1"/>
</dbReference>
<feature type="binding site" evidence="13">
    <location>
        <position position="77"/>
    </location>
    <ligand>
        <name>Zn(2+)</name>
        <dbReference type="ChEBI" id="CHEBI:29105"/>
    </ligand>
</feature>
<dbReference type="NCBIfam" id="TIGR00589">
    <property type="entry name" value="ogt"/>
    <property type="match status" value="1"/>
</dbReference>
<accession>A0A330L4W2</accession>
<dbReference type="GO" id="GO:0006281">
    <property type="term" value="P:DNA repair"/>
    <property type="evidence" value="ECO:0007669"/>
    <property type="project" value="UniProtKB-KW"/>
</dbReference>
<evidence type="ECO:0000256" key="3">
    <source>
        <dbReference type="ARBA" id="ARBA00011918"/>
    </source>
</evidence>
<organism evidence="15 16">
    <name type="scientific">Nitrospira lenta</name>
    <dbReference type="NCBI Taxonomy" id="1436998"/>
    <lineage>
        <taxon>Bacteria</taxon>
        <taxon>Pseudomonadati</taxon>
        <taxon>Nitrospirota</taxon>
        <taxon>Nitrospiria</taxon>
        <taxon>Nitrospirales</taxon>
        <taxon>Nitrospiraceae</taxon>
        <taxon>Nitrospira</taxon>
    </lineage>
</organism>
<evidence type="ECO:0000256" key="10">
    <source>
        <dbReference type="ARBA" id="ARBA00023204"/>
    </source>
</evidence>
<dbReference type="InterPro" id="IPR035451">
    <property type="entry name" value="Ada-like_dom_sf"/>
</dbReference>
<dbReference type="PIRSF" id="PIRSF000409">
    <property type="entry name" value="Ada"/>
    <property type="match status" value="1"/>
</dbReference>
<dbReference type="InterPro" id="IPR016221">
    <property type="entry name" value="Bifunct_regulatory_prot_Ada"/>
</dbReference>
<dbReference type="PANTHER" id="PTHR10815:SF5">
    <property type="entry name" value="METHYLATED-DNA--PROTEIN-CYSTEINE METHYLTRANSFERASE"/>
    <property type="match status" value="1"/>
</dbReference>
<dbReference type="SUPFAM" id="SSF46767">
    <property type="entry name" value="Methylated DNA-protein cysteine methyltransferase, C-terminal domain"/>
    <property type="match status" value="1"/>
</dbReference>
<evidence type="ECO:0000313" key="16">
    <source>
        <dbReference type="Proteomes" id="UP000248168"/>
    </source>
</evidence>
<dbReference type="InterPro" id="IPR036217">
    <property type="entry name" value="MethylDNA_cys_MeTrfase_DNAb"/>
</dbReference>
<keyword evidence="6" id="KW-0227">DNA damage</keyword>
<dbReference type="RefSeq" id="WP_121988660.1">
    <property type="nucleotide sequence ID" value="NZ_OUNR01000003.1"/>
</dbReference>
<keyword evidence="13" id="KW-0479">Metal-binding</keyword>
<keyword evidence="9" id="KW-0804">Transcription</keyword>
<dbReference type="FunCoup" id="A0A330L4W2">
    <property type="interactions" value="42"/>
</dbReference>
<comment type="similarity">
    <text evidence="2">Belongs to the MGMT family.</text>
</comment>
<dbReference type="CDD" id="cd06445">
    <property type="entry name" value="ATase"/>
    <property type="match status" value="1"/>
</dbReference>
<dbReference type="SUPFAM" id="SSF46689">
    <property type="entry name" value="Homeodomain-like"/>
    <property type="match status" value="1"/>
</dbReference>
<dbReference type="PROSITE" id="PS01124">
    <property type="entry name" value="HTH_ARAC_FAMILY_2"/>
    <property type="match status" value="1"/>
</dbReference>
<dbReference type="Pfam" id="PF01035">
    <property type="entry name" value="DNA_binding_1"/>
    <property type="match status" value="1"/>
</dbReference>
<feature type="domain" description="HTH araC/xylS-type" evidence="14">
    <location>
        <begin position="92"/>
        <end position="189"/>
    </location>
</feature>
<keyword evidence="10" id="KW-0234">DNA repair</keyword>
<comment type="cofactor">
    <cofactor evidence="13">
        <name>Zn(2+)</name>
        <dbReference type="ChEBI" id="CHEBI:29105"/>
    </cofactor>
    <text evidence="13">Binds 1 zinc ion per subunit.</text>
</comment>
<dbReference type="Proteomes" id="UP000248168">
    <property type="component" value="Unassembled WGS sequence"/>
</dbReference>
<dbReference type="AlphaFoldDB" id="A0A330L4W2"/>
<evidence type="ECO:0000256" key="5">
    <source>
        <dbReference type="ARBA" id="ARBA00022679"/>
    </source>
</evidence>
<dbReference type="EMBL" id="OUNR01000003">
    <property type="protein sequence ID" value="SPP64241.1"/>
    <property type="molecule type" value="Genomic_DNA"/>
</dbReference>
<dbReference type="InterPro" id="IPR001497">
    <property type="entry name" value="MethylDNA_cys_MeTrfase_AS"/>
</dbReference>
<dbReference type="InterPro" id="IPR009057">
    <property type="entry name" value="Homeodomain-like_sf"/>
</dbReference>
<dbReference type="GO" id="GO:0043565">
    <property type="term" value="F:sequence-specific DNA binding"/>
    <property type="evidence" value="ECO:0007669"/>
    <property type="project" value="InterPro"/>
</dbReference>
<evidence type="ECO:0000256" key="2">
    <source>
        <dbReference type="ARBA" id="ARBA00008711"/>
    </source>
</evidence>
<name>A0A330L4W2_9BACT</name>
<dbReference type="PANTHER" id="PTHR10815">
    <property type="entry name" value="METHYLATED-DNA--PROTEIN-CYSTEINE METHYLTRANSFERASE"/>
    <property type="match status" value="1"/>
</dbReference>
<evidence type="ECO:0000256" key="12">
    <source>
        <dbReference type="PIRSR" id="PIRSR000409-1"/>
    </source>
</evidence>
<dbReference type="GO" id="GO:0003700">
    <property type="term" value="F:DNA-binding transcription factor activity"/>
    <property type="evidence" value="ECO:0007669"/>
    <property type="project" value="InterPro"/>
</dbReference>
<evidence type="ECO:0000256" key="11">
    <source>
        <dbReference type="ARBA" id="ARBA00049348"/>
    </source>
</evidence>
<feature type="binding site" evidence="13">
    <location>
        <position position="47"/>
    </location>
    <ligand>
        <name>Zn(2+)</name>
        <dbReference type="ChEBI" id="CHEBI:29105"/>
    </ligand>
</feature>
<keyword evidence="4 15" id="KW-0489">Methyltransferase</keyword>
<dbReference type="SUPFAM" id="SSF53155">
    <property type="entry name" value="Methylated DNA-protein cysteine methyltransferase domain"/>
    <property type="match status" value="1"/>
</dbReference>
<dbReference type="InterPro" id="IPR036631">
    <property type="entry name" value="MGMT_N_sf"/>
</dbReference>
<sequence>MTFDLTGDLAAVDPLAAWHAVLNRDRQFDGRFVYAVSSTQVYCRPSCPSRRPARHRVSFFPSPQQAEAAGFRACRRCRPQSTQGSLPDQRIEQARQYLDDHADETVTLRRLADHVTLSPFHLQRAFQRTLGLSPKAYQDAKRIERFTALLNQGASVTHATYAAGFGSSSRVAERVSDTLGMTPSAYRSGGKGVTLRYTTARTAVGRVLMAGTERGVVSVSLGKSDASLLALLHDAYPQATLSRDQNGLKRQMQALLQCLNGRPLSDALSLDMQGTAFQRKVWKALQDIPRGSTRTYREIAREIGQPTAARAVARACATNPVAIVIPCHRVVREGGNLAGYRWGLERKKQLLALERERQDI</sequence>
<dbReference type="FunFam" id="1.10.10.10:FF:000214">
    <property type="entry name" value="Methylated-DNA--protein-cysteine methyltransferase"/>
    <property type="match status" value="1"/>
</dbReference>
<comment type="catalytic activity">
    <reaction evidence="1">
        <text>a 4-O-methyl-thymidine in DNA + L-cysteinyl-[protein] = a thymidine in DNA + S-methyl-L-cysteinyl-[protein]</text>
        <dbReference type="Rhea" id="RHEA:53428"/>
        <dbReference type="Rhea" id="RHEA-COMP:10131"/>
        <dbReference type="Rhea" id="RHEA-COMP:10132"/>
        <dbReference type="Rhea" id="RHEA-COMP:13555"/>
        <dbReference type="Rhea" id="RHEA-COMP:13556"/>
        <dbReference type="ChEBI" id="CHEBI:29950"/>
        <dbReference type="ChEBI" id="CHEBI:82612"/>
        <dbReference type="ChEBI" id="CHEBI:137386"/>
        <dbReference type="ChEBI" id="CHEBI:137387"/>
        <dbReference type="EC" id="2.1.1.63"/>
    </reaction>
</comment>
<keyword evidence="7" id="KW-0805">Transcription regulation</keyword>
<dbReference type="OrthoDB" id="9783680at2"/>
<evidence type="ECO:0000256" key="8">
    <source>
        <dbReference type="ARBA" id="ARBA00023159"/>
    </source>
</evidence>
<dbReference type="NCBIfam" id="NF011964">
    <property type="entry name" value="PRK15435.1"/>
    <property type="match status" value="1"/>
</dbReference>
<evidence type="ECO:0000256" key="13">
    <source>
        <dbReference type="PIRSR" id="PIRSR000409-3"/>
    </source>
</evidence>
<feature type="binding site" evidence="13">
    <location>
        <position position="74"/>
    </location>
    <ligand>
        <name>Zn(2+)</name>
        <dbReference type="ChEBI" id="CHEBI:29105"/>
    </ligand>
</feature>
<proteinExistence type="inferred from homology"/>
<dbReference type="InterPro" id="IPR036388">
    <property type="entry name" value="WH-like_DNA-bd_sf"/>
</dbReference>
<dbReference type="SMART" id="SM00342">
    <property type="entry name" value="HTH_ARAC"/>
    <property type="match status" value="1"/>
</dbReference>
<evidence type="ECO:0000256" key="4">
    <source>
        <dbReference type="ARBA" id="ARBA00022603"/>
    </source>
</evidence>
<keyword evidence="5 15" id="KW-0808">Transferase</keyword>
<evidence type="ECO:0000256" key="1">
    <source>
        <dbReference type="ARBA" id="ARBA00001286"/>
    </source>
</evidence>
<evidence type="ECO:0000313" key="15">
    <source>
        <dbReference type="EMBL" id="SPP64241.1"/>
    </source>
</evidence>
<feature type="active site" description="Nucleophile; methyl group acceptor from methylphosphotriester" evidence="12">
    <location>
        <position position="43"/>
    </location>
</feature>
<keyword evidence="8" id="KW-0010">Activator</keyword>
<dbReference type="Pfam" id="PF12833">
    <property type="entry name" value="HTH_18"/>
    <property type="match status" value="1"/>
</dbReference>